<comment type="subcellular location">
    <subcellularLocation>
        <location evidence="1">Cytoplasm</location>
    </subcellularLocation>
</comment>
<name>A0A7W0C7D5_9BACT</name>
<dbReference type="Gene3D" id="3.40.930.10">
    <property type="entry name" value="Mannitol-specific EII, Chain A"/>
    <property type="match status" value="1"/>
</dbReference>
<evidence type="ECO:0000313" key="5">
    <source>
        <dbReference type="Proteomes" id="UP000525298"/>
    </source>
</evidence>
<dbReference type="AlphaFoldDB" id="A0A7W0C7D5"/>
<keyword evidence="5" id="KW-1185">Reference proteome</keyword>
<dbReference type="SUPFAM" id="SSF55804">
    <property type="entry name" value="Phoshotransferase/anion transport protein"/>
    <property type="match status" value="1"/>
</dbReference>
<organism evidence="4 5">
    <name type="scientific">Desulfosalsimonas propionicica</name>
    <dbReference type="NCBI Taxonomy" id="332175"/>
    <lineage>
        <taxon>Bacteria</taxon>
        <taxon>Pseudomonadati</taxon>
        <taxon>Thermodesulfobacteriota</taxon>
        <taxon>Desulfobacteria</taxon>
        <taxon>Desulfobacterales</taxon>
        <taxon>Desulfosalsimonadaceae</taxon>
        <taxon>Desulfosalsimonas</taxon>
    </lineage>
</organism>
<evidence type="ECO:0000256" key="2">
    <source>
        <dbReference type="ARBA" id="ARBA00022679"/>
    </source>
</evidence>
<sequence length="152" mass="16707">MKILDYITADTILTNLQATDKKGVIDELTEPVAALTGLEQRNIVRVLIERERLGSTGIGDGIAIPHGKINGIESLVLGFGLSRKGVNFDALDGKPAYIFFLLLSADNSTGLHLRVLARISKLLRDQDFKEKLKRANSAQQVMDVLSEVDEDF</sequence>
<dbReference type="RefSeq" id="WP_181550092.1">
    <property type="nucleotide sequence ID" value="NZ_JACDUS010000002.1"/>
</dbReference>
<evidence type="ECO:0000313" key="4">
    <source>
        <dbReference type="EMBL" id="MBA2880405.1"/>
    </source>
</evidence>
<dbReference type="InterPro" id="IPR016152">
    <property type="entry name" value="PTrfase/Anion_transptr"/>
</dbReference>
<dbReference type="Pfam" id="PF00359">
    <property type="entry name" value="PTS_EIIA_2"/>
    <property type="match status" value="1"/>
</dbReference>
<dbReference type="GO" id="GO:0005737">
    <property type="term" value="C:cytoplasm"/>
    <property type="evidence" value="ECO:0007669"/>
    <property type="project" value="UniProtKB-SubCell"/>
</dbReference>
<proteinExistence type="predicted"/>
<dbReference type="CDD" id="cd00211">
    <property type="entry name" value="PTS_IIA_fru"/>
    <property type="match status" value="1"/>
</dbReference>
<dbReference type="FunFam" id="3.40.930.10:FF:000009">
    <property type="entry name" value="PTS system, fructose specific IIABC component"/>
    <property type="match status" value="1"/>
</dbReference>
<comment type="caution">
    <text evidence="4">The sequence shown here is derived from an EMBL/GenBank/DDBJ whole genome shotgun (WGS) entry which is preliminary data.</text>
</comment>
<evidence type="ECO:0000259" key="3">
    <source>
        <dbReference type="PROSITE" id="PS51094"/>
    </source>
</evidence>
<dbReference type="InterPro" id="IPR051541">
    <property type="entry name" value="PTS_SugarTrans_NitroReg"/>
</dbReference>
<dbReference type="EMBL" id="JACDUS010000002">
    <property type="protein sequence ID" value="MBA2880405.1"/>
    <property type="molecule type" value="Genomic_DNA"/>
</dbReference>
<dbReference type="PROSITE" id="PS51094">
    <property type="entry name" value="PTS_EIIA_TYPE_2"/>
    <property type="match status" value="1"/>
</dbReference>
<protein>
    <submittedName>
        <fullName evidence="4">PTS system nitrogen regulatory IIA component</fullName>
    </submittedName>
</protein>
<feature type="domain" description="PTS EIIA type-2" evidence="3">
    <location>
        <begin position="5"/>
        <end position="148"/>
    </location>
</feature>
<dbReference type="PANTHER" id="PTHR47738">
    <property type="entry name" value="PTS SYSTEM FRUCTOSE-LIKE EIIA COMPONENT-RELATED"/>
    <property type="match status" value="1"/>
</dbReference>
<accession>A0A7W0C7D5</accession>
<evidence type="ECO:0000256" key="1">
    <source>
        <dbReference type="ARBA" id="ARBA00004496"/>
    </source>
</evidence>
<dbReference type="GO" id="GO:0016740">
    <property type="term" value="F:transferase activity"/>
    <property type="evidence" value="ECO:0007669"/>
    <property type="project" value="UniProtKB-KW"/>
</dbReference>
<dbReference type="InterPro" id="IPR002178">
    <property type="entry name" value="PTS_EIIA_type-2_dom"/>
</dbReference>
<gene>
    <name evidence="4" type="ORF">HNR65_000723</name>
</gene>
<keyword evidence="2" id="KW-0808">Transferase</keyword>
<dbReference type="PROSITE" id="PS00372">
    <property type="entry name" value="PTS_EIIA_TYPE_2_HIS"/>
    <property type="match status" value="1"/>
</dbReference>
<reference evidence="4 5" key="1">
    <citation type="submission" date="2020-07" db="EMBL/GenBank/DDBJ databases">
        <title>Genomic Encyclopedia of Type Strains, Phase IV (KMG-IV): sequencing the most valuable type-strain genomes for metagenomic binning, comparative biology and taxonomic classification.</title>
        <authorList>
            <person name="Goeker M."/>
        </authorList>
    </citation>
    <scope>NUCLEOTIDE SEQUENCE [LARGE SCALE GENOMIC DNA]</scope>
    <source>
        <strain evidence="4 5">DSM 17721</strain>
    </source>
</reference>
<dbReference type="Proteomes" id="UP000525298">
    <property type="component" value="Unassembled WGS sequence"/>
</dbReference>